<evidence type="ECO:0000313" key="1">
    <source>
        <dbReference type="EMBL" id="OEL37277.1"/>
    </source>
</evidence>
<dbReference type="EMBL" id="LWDX02006074">
    <property type="protein sequence ID" value="OEL37277.1"/>
    <property type="molecule type" value="Genomic_DNA"/>
</dbReference>
<sequence length="127" mass="14561">MRCNERSSQAERYVSDLDGEDNALLGGDMSWDDDVGMSFPLRHGWVDTWSHLEPQADFGSSWTYDGIWTEEINVFNGFMAPLSSLKKRPDRFICKMKDYRLKSIVVIGSDGVGLQYQRQLMRPPGLH</sequence>
<dbReference type="STRING" id="888268.A0A1E5WIQ4"/>
<name>A0A1E5WIQ4_9POAL</name>
<comment type="caution">
    <text evidence="1">The sequence shown here is derived from an EMBL/GenBank/DDBJ whole genome shotgun (WGS) entry which is preliminary data.</text>
</comment>
<accession>A0A1E5WIQ4</accession>
<organism evidence="1 2">
    <name type="scientific">Dichanthelium oligosanthes</name>
    <dbReference type="NCBI Taxonomy" id="888268"/>
    <lineage>
        <taxon>Eukaryota</taxon>
        <taxon>Viridiplantae</taxon>
        <taxon>Streptophyta</taxon>
        <taxon>Embryophyta</taxon>
        <taxon>Tracheophyta</taxon>
        <taxon>Spermatophyta</taxon>
        <taxon>Magnoliopsida</taxon>
        <taxon>Liliopsida</taxon>
        <taxon>Poales</taxon>
        <taxon>Poaceae</taxon>
        <taxon>PACMAD clade</taxon>
        <taxon>Panicoideae</taxon>
        <taxon>Panicodae</taxon>
        <taxon>Paniceae</taxon>
        <taxon>Dichantheliinae</taxon>
        <taxon>Dichanthelium</taxon>
    </lineage>
</organism>
<dbReference type="OrthoDB" id="652801at2759"/>
<protein>
    <submittedName>
        <fullName evidence="1">Uncharacterized protein</fullName>
    </submittedName>
</protein>
<dbReference type="Gene3D" id="3.60.10.10">
    <property type="entry name" value="Endonuclease/exonuclease/phosphatase"/>
    <property type="match status" value="1"/>
</dbReference>
<dbReference type="InterPro" id="IPR036691">
    <property type="entry name" value="Endo/exonu/phosph_ase_sf"/>
</dbReference>
<keyword evidence="2" id="KW-1185">Reference proteome</keyword>
<proteinExistence type="predicted"/>
<gene>
    <name evidence="1" type="ORF">BAE44_0001704</name>
</gene>
<dbReference type="Proteomes" id="UP000095767">
    <property type="component" value="Unassembled WGS sequence"/>
</dbReference>
<evidence type="ECO:0000313" key="2">
    <source>
        <dbReference type="Proteomes" id="UP000095767"/>
    </source>
</evidence>
<reference evidence="1 2" key="1">
    <citation type="submission" date="2016-09" db="EMBL/GenBank/DDBJ databases">
        <title>The draft genome of Dichanthelium oligosanthes: A C3 panicoid grass species.</title>
        <authorList>
            <person name="Studer A.J."/>
            <person name="Schnable J.C."/>
            <person name="Brutnell T.P."/>
        </authorList>
    </citation>
    <scope>NUCLEOTIDE SEQUENCE [LARGE SCALE GENOMIC DNA]</scope>
    <source>
        <strain evidence="2">cv. Kellogg 1175</strain>
        <tissue evidence="1">Leaf</tissue>
    </source>
</reference>
<dbReference type="AlphaFoldDB" id="A0A1E5WIQ4"/>